<sequence>MSSDNQNAPESTLLSCSSKNSVHYNENVLKADIDAVKNSSITLHQLAADAEKLLDDTFRPDPRTLLSYAEEWGGENGKRYVASAVMACSRKEYVVQVLQALGITWLTHLLFTFKTSHGNENQANDEAFTHFSMPVVGDRKSSFRGRILARDGYRCVVTGIQDEKHPMTKLDNVMLIVELEVAHIMHRGIDDSINDSSSPSYKSAVTTFDIIINFTQLSKPMFQDLDYHTSNSMMLQHDLHRAYDKFLWCLKKTEKQHVYRIKYYKNANALLPQPNDDQITFDLPNPHHIAIHAAIAEILHTSGAGKFFDDILRIYQDEYGNNSTVRSWLELEDLMRRTELLRESITQAFQSTNVR</sequence>
<dbReference type="Proteomes" id="UP000807469">
    <property type="component" value="Unassembled WGS sequence"/>
</dbReference>
<feature type="domain" description="HNH nuclease" evidence="1">
    <location>
        <begin position="155"/>
        <end position="250"/>
    </location>
</feature>
<dbReference type="InterPro" id="IPR003615">
    <property type="entry name" value="HNH_nuc"/>
</dbReference>
<evidence type="ECO:0000259" key="1">
    <source>
        <dbReference type="Pfam" id="PF13391"/>
    </source>
</evidence>
<proteinExistence type="predicted"/>
<evidence type="ECO:0000313" key="2">
    <source>
        <dbReference type="EMBL" id="KAF9479158.1"/>
    </source>
</evidence>
<keyword evidence="3" id="KW-1185">Reference proteome</keyword>
<name>A0A9P5Z1U7_9AGAR</name>
<evidence type="ECO:0000313" key="3">
    <source>
        <dbReference type="Proteomes" id="UP000807469"/>
    </source>
</evidence>
<dbReference type="OrthoDB" id="3163863at2759"/>
<dbReference type="EMBL" id="MU155219">
    <property type="protein sequence ID" value="KAF9479158.1"/>
    <property type="molecule type" value="Genomic_DNA"/>
</dbReference>
<reference evidence="2" key="1">
    <citation type="submission" date="2020-11" db="EMBL/GenBank/DDBJ databases">
        <authorList>
            <consortium name="DOE Joint Genome Institute"/>
            <person name="Ahrendt S."/>
            <person name="Riley R."/>
            <person name="Andreopoulos W."/>
            <person name="Labutti K."/>
            <person name="Pangilinan J."/>
            <person name="Ruiz-Duenas F.J."/>
            <person name="Barrasa J.M."/>
            <person name="Sanchez-Garcia M."/>
            <person name="Camarero S."/>
            <person name="Miyauchi S."/>
            <person name="Serrano A."/>
            <person name="Linde D."/>
            <person name="Babiker R."/>
            <person name="Drula E."/>
            <person name="Ayuso-Fernandez I."/>
            <person name="Pacheco R."/>
            <person name="Padilla G."/>
            <person name="Ferreira P."/>
            <person name="Barriuso J."/>
            <person name="Kellner H."/>
            <person name="Castanera R."/>
            <person name="Alfaro M."/>
            <person name="Ramirez L."/>
            <person name="Pisabarro A.G."/>
            <person name="Kuo A."/>
            <person name="Tritt A."/>
            <person name="Lipzen A."/>
            <person name="He G."/>
            <person name="Yan M."/>
            <person name="Ng V."/>
            <person name="Cullen D."/>
            <person name="Martin F."/>
            <person name="Rosso M.-N."/>
            <person name="Henrissat B."/>
            <person name="Hibbett D."/>
            <person name="Martinez A.T."/>
            <person name="Grigoriev I.V."/>
        </authorList>
    </citation>
    <scope>NUCLEOTIDE SEQUENCE</scope>
    <source>
        <strain evidence="2">CIRM-BRFM 674</strain>
    </source>
</reference>
<protein>
    <recommendedName>
        <fullName evidence="1">HNH nuclease domain-containing protein</fullName>
    </recommendedName>
</protein>
<gene>
    <name evidence="2" type="ORF">BDN70DRAFT_932821</name>
</gene>
<comment type="caution">
    <text evidence="2">The sequence shown here is derived from an EMBL/GenBank/DDBJ whole genome shotgun (WGS) entry which is preliminary data.</text>
</comment>
<organism evidence="2 3">
    <name type="scientific">Pholiota conissans</name>
    <dbReference type="NCBI Taxonomy" id="109636"/>
    <lineage>
        <taxon>Eukaryota</taxon>
        <taxon>Fungi</taxon>
        <taxon>Dikarya</taxon>
        <taxon>Basidiomycota</taxon>
        <taxon>Agaricomycotina</taxon>
        <taxon>Agaricomycetes</taxon>
        <taxon>Agaricomycetidae</taxon>
        <taxon>Agaricales</taxon>
        <taxon>Agaricineae</taxon>
        <taxon>Strophariaceae</taxon>
        <taxon>Pholiota</taxon>
    </lineage>
</organism>
<accession>A0A9P5Z1U7</accession>
<dbReference type="AlphaFoldDB" id="A0A9P5Z1U7"/>
<dbReference type="Pfam" id="PF13391">
    <property type="entry name" value="HNH_2"/>
    <property type="match status" value="1"/>
</dbReference>